<gene>
    <name evidence="4" type="ORF">GPUH_LOCUS16087</name>
</gene>
<dbReference type="Pfam" id="PF07528">
    <property type="entry name" value="DZF_N"/>
    <property type="match status" value="1"/>
</dbReference>
<dbReference type="GO" id="GO:0045893">
    <property type="term" value="P:positive regulation of DNA-templated transcription"/>
    <property type="evidence" value="ECO:0007669"/>
    <property type="project" value="TreeGrafter"/>
</dbReference>
<keyword evidence="1" id="KW-0238">DNA-binding</keyword>
<dbReference type="GO" id="GO:0071013">
    <property type="term" value="C:catalytic step 2 spliceosome"/>
    <property type="evidence" value="ECO:0007669"/>
    <property type="project" value="TreeGrafter"/>
</dbReference>
<dbReference type="InterPro" id="IPR052134">
    <property type="entry name" value="ILF2"/>
</dbReference>
<feature type="transmembrane region" description="Helical" evidence="2">
    <location>
        <begin position="122"/>
        <end position="148"/>
    </location>
</feature>
<dbReference type="Gene3D" id="1.10.1410.40">
    <property type="match status" value="1"/>
</dbReference>
<dbReference type="GO" id="GO:0003725">
    <property type="term" value="F:double-stranded RNA binding"/>
    <property type="evidence" value="ECO:0007669"/>
    <property type="project" value="TreeGrafter"/>
</dbReference>
<organism evidence="6">
    <name type="scientific">Gongylonema pulchrum</name>
    <dbReference type="NCBI Taxonomy" id="637853"/>
    <lineage>
        <taxon>Eukaryota</taxon>
        <taxon>Metazoa</taxon>
        <taxon>Ecdysozoa</taxon>
        <taxon>Nematoda</taxon>
        <taxon>Chromadorea</taxon>
        <taxon>Rhabditida</taxon>
        <taxon>Spirurina</taxon>
        <taxon>Spiruromorpha</taxon>
        <taxon>Spiruroidea</taxon>
        <taxon>Gongylonematidae</taxon>
        <taxon>Gongylonema</taxon>
    </lineage>
</organism>
<keyword evidence="2" id="KW-1133">Transmembrane helix</keyword>
<reference evidence="6" key="1">
    <citation type="submission" date="2016-06" db="UniProtKB">
        <authorList>
            <consortium name="WormBaseParasite"/>
        </authorList>
    </citation>
    <scope>IDENTIFICATION</scope>
</reference>
<evidence type="ECO:0000256" key="2">
    <source>
        <dbReference type="SAM" id="Phobius"/>
    </source>
</evidence>
<protein>
    <submittedName>
        <fullName evidence="6">DZF domain-containing protein</fullName>
    </submittedName>
</protein>
<accession>A0A183E546</accession>
<evidence type="ECO:0000313" key="4">
    <source>
        <dbReference type="EMBL" id="VDN27227.1"/>
    </source>
</evidence>
<dbReference type="WBParaSite" id="GPUH_0001610901-mRNA-1">
    <property type="protein sequence ID" value="GPUH_0001610901-mRNA-1"/>
    <property type="gene ID" value="GPUH_0001610901"/>
</dbReference>
<name>A0A183E546_9BILA</name>
<dbReference type="EMBL" id="UYRT01083287">
    <property type="protein sequence ID" value="VDN27227.1"/>
    <property type="molecule type" value="Genomic_DNA"/>
</dbReference>
<reference evidence="4 5" key="2">
    <citation type="submission" date="2018-11" db="EMBL/GenBank/DDBJ databases">
        <authorList>
            <consortium name="Pathogen Informatics"/>
        </authorList>
    </citation>
    <scope>NUCLEOTIDE SEQUENCE [LARGE SCALE GENOMIC DNA]</scope>
</reference>
<keyword evidence="2" id="KW-0812">Transmembrane</keyword>
<keyword evidence="2" id="KW-0472">Membrane</keyword>
<dbReference type="GO" id="GO:0003677">
    <property type="term" value="F:DNA binding"/>
    <property type="evidence" value="ECO:0007669"/>
    <property type="project" value="UniProtKB-KW"/>
</dbReference>
<evidence type="ECO:0000256" key="1">
    <source>
        <dbReference type="ARBA" id="ARBA00023125"/>
    </source>
</evidence>
<sequence>MRFRGWPRRPLPLLLPMYGPPPGAPIGPIFACRPMPFDLALCEASFPRSKEFDDSDLAQAITKRHQEITPTPVEQTAIHALVSKIKAAIEKISATPHILPSVVSRRMFLYVLRYVTAAQNAYCYWFVCVYVCAYVCVSVCPIFCLALSTRETQKFGN</sequence>
<keyword evidence="5" id="KW-1185">Reference proteome</keyword>
<dbReference type="Proteomes" id="UP000271098">
    <property type="component" value="Unassembled WGS sequence"/>
</dbReference>
<dbReference type="InterPro" id="IPR049401">
    <property type="entry name" value="DZF_dom_N"/>
</dbReference>
<dbReference type="OrthoDB" id="5775647at2759"/>
<evidence type="ECO:0000313" key="6">
    <source>
        <dbReference type="WBParaSite" id="GPUH_0001610901-mRNA-1"/>
    </source>
</evidence>
<evidence type="ECO:0000259" key="3">
    <source>
        <dbReference type="Pfam" id="PF07528"/>
    </source>
</evidence>
<proteinExistence type="predicted"/>
<dbReference type="PANTHER" id="PTHR46447:SF1">
    <property type="entry name" value="INTERLEUKIN ENHANCER-BINDING FACTOR 2"/>
    <property type="match status" value="1"/>
</dbReference>
<evidence type="ECO:0000313" key="5">
    <source>
        <dbReference type="Proteomes" id="UP000271098"/>
    </source>
</evidence>
<dbReference type="AlphaFoldDB" id="A0A183E546"/>
<dbReference type="PANTHER" id="PTHR46447">
    <property type="entry name" value="INTERLEUKIN ENHANCER-BINDING FACTOR"/>
    <property type="match status" value="1"/>
</dbReference>
<feature type="domain" description="DZF" evidence="3">
    <location>
        <begin position="35"/>
        <end position="91"/>
    </location>
</feature>